<dbReference type="EMBL" id="UINC01001150">
    <property type="protein sequence ID" value="SUZ72358.1"/>
    <property type="molecule type" value="Genomic_DNA"/>
</dbReference>
<dbReference type="InterPro" id="IPR044855">
    <property type="entry name" value="CoA-Trfase_III_dom3_sf"/>
</dbReference>
<protein>
    <recommendedName>
        <fullName evidence="3">Carnitine dehydratase</fullName>
    </recommendedName>
</protein>
<evidence type="ECO:0008006" key="3">
    <source>
        <dbReference type="Google" id="ProtNLM"/>
    </source>
</evidence>
<sequence>MDKEDFYREARRDLPGPLAGTRVIDTTTAWAGPMAACLLADYGADVVRVAMPGTQGASWKPLIGGTSRSFAEETVNRNKRSVTIDLRKPEGAETFLTLVSSADVVIENFKPGTLSEWGVGYEHCRSVKPDLVYVSLSGWGQFGPESERPGYDPGALAHSGWMALNGSVDGPPTKAPTFLADDLSGLHAALAALAALRHRDATGEGQHVDVSLLDSILYQSNGYLTLGATGDPLERWGSQVRVCAPTNCYQCRDGFVFMALILDSHWVRLTEVLGCPELGTDPRYLTNEDRVTHRSEVENLVAEWCRDRPKDEVISAIDAAGVVISAVNTFADAARDPHVLERDMLQTTELIDGSSAPLTGPAAKFSRTPVGVRHGAPHPNQHTDEILAEVGVTSEQLELLRRAGVID</sequence>
<dbReference type="Gene3D" id="3.40.50.10540">
    <property type="entry name" value="Crotonobetainyl-coa:carnitine coa-transferase, domain 1"/>
    <property type="match status" value="1"/>
</dbReference>
<dbReference type="InterPro" id="IPR003673">
    <property type="entry name" value="CoA-Trfase_fam_III"/>
</dbReference>
<dbReference type="Pfam" id="PF02515">
    <property type="entry name" value="CoA_transf_3"/>
    <property type="match status" value="1"/>
</dbReference>
<name>A0A381Q0D1_9ZZZZ</name>
<proteinExistence type="predicted"/>
<dbReference type="InterPro" id="IPR050483">
    <property type="entry name" value="CoA-transferase_III_domain"/>
</dbReference>
<keyword evidence="1" id="KW-0808">Transferase</keyword>
<dbReference type="Gene3D" id="3.30.1540.10">
    <property type="entry name" value="formyl-coa transferase, domain 3"/>
    <property type="match status" value="1"/>
</dbReference>
<dbReference type="InterPro" id="IPR023606">
    <property type="entry name" value="CoA-Trfase_III_dom_1_sf"/>
</dbReference>
<evidence type="ECO:0000313" key="2">
    <source>
        <dbReference type="EMBL" id="SUZ72358.1"/>
    </source>
</evidence>
<gene>
    <name evidence="2" type="ORF">METZ01_LOCUS25212</name>
</gene>
<dbReference type="GO" id="GO:0008410">
    <property type="term" value="F:CoA-transferase activity"/>
    <property type="evidence" value="ECO:0007669"/>
    <property type="project" value="TreeGrafter"/>
</dbReference>
<dbReference type="PANTHER" id="PTHR48207">
    <property type="entry name" value="SUCCINATE--HYDROXYMETHYLGLUTARATE COA-TRANSFERASE"/>
    <property type="match status" value="1"/>
</dbReference>
<dbReference type="AlphaFoldDB" id="A0A381Q0D1"/>
<reference evidence="2" key="1">
    <citation type="submission" date="2018-05" db="EMBL/GenBank/DDBJ databases">
        <authorList>
            <person name="Lanie J.A."/>
            <person name="Ng W.-L."/>
            <person name="Kazmierczak K.M."/>
            <person name="Andrzejewski T.M."/>
            <person name="Davidsen T.M."/>
            <person name="Wayne K.J."/>
            <person name="Tettelin H."/>
            <person name="Glass J.I."/>
            <person name="Rusch D."/>
            <person name="Podicherti R."/>
            <person name="Tsui H.-C.T."/>
            <person name="Winkler M.E."/>
        </authorList>
    </citation>
    <scope>NUCLEOTIDE SEQUENCE</scope>
</reference>
<organism evidence="2">
    <name type="scientific">marine metagenome</name>
    <dbReference type="NCBI Taxonomy" id="408172"/>
    <lineage>
        <taxon>unclassified sequences</taxon>
        <taxon>metagenomes</taxon>
        <taxon>ecological metagenomes</taxon>
    </lineage>
</organism>
<dbReference type="SUPFAM" id="SSF89796">
    <property type="entry name" value="CoA-transferase family III (CaiB/BaiF)"/>
    <property type="match status" value="1"/>
</dbReference>
<dbReference type="PANTHER" id="PTHR48207:SF4">
    <property type="entry name" value="BLL6097 PROTEIN"/>
    <property type="match status" value="1"/>
</dbReference>
<accession>A0A381Q0D1</accession>
<evidence type="ECO:0000256" key="1">
    <source>
        <dbReference type="ARBA" id="ARBA00022679"/>
    </source>
</evidence>